<dbReference type="PANTHER" id="PTHR43080:SF2">
    <property type="entry name" value="CBS DOMAIN-CONTAINING PROTEIN"/>
    <property type="match status" value="1"/>
</dbReference>
<dbReference type="EMBL" id="CP009961">
    <property type="protein sequence ID" value="AKG38230.1"/>
    <property type="molecule type" value="Genomic_DNA"/>
</dbReference>
<dbReference type="AlphaFoldDB" id="A0A0F7FGC9"/>
<dbReference type="KEGG" id="thf:MA03_01550"/>
<dbReference type="PANTHER" id="PTHR43080">
    <property type="entry name" value="CBS DOMAIN-CONTAINING PROTEIN CBSX3, MITOCHONDRIAL"/>
    <property type="match status" value="1"/>
</dbReference>
<evidence type="ECO:0000259" key="3">
    <source>
        <dbReference type="PROSITE" id="PS51371"/>
    </source>
</evidence>
<sequence>MVESTPPLDNLLVRLEPLTHARTVSLAAEKMWQNEIPVVAVVDDEKKYLGVVSIFTLLRSRAHGETKLKNLVEKAPLVQWPSDPVSIAQIFARTGLPGLAVIEKGSIIGVVHARRVIYALKLAPKVPARHIMYPIEPLKPDDSVEKARKLIAEIGLRLVPVAHDGRLVGAVRVYDLVNFIYNTPLRRDKLGEVKGEVEYFLDQPVHKIMMSPQRTVNVDGVPTIEDIAEGAIVLDPKQNVVGVISPYLFIRRLLPEVEEAKLPIRIEGLDELDFIERNLVTRKTVDIAKSVAARANLLEFSVVLKPREKAGERRRYDVRVSIKLDKGSYTASTSGWDVVQAVFESLELAYKNFAKTKEKKRERVIDLARLRKRIGF</sequence>
<feature type="domain" description="CBS" evidence="3">
    <location>
        <begin position="8"/>
        <end position="68"/>
    </location>
</feature>
<dbReference type="Gene3D" id="3.10.580.10">
    <property type="entry name" value="CBS-domain"/>
    <property type="match status" value="2"/>
</dbReference>
<evidence type="ECO:0000256" key="1">
    <source>
        <dbReference type="ARBA" id="ARBA00023122"/>
    </source>
</evidence>
<name>A0A0F7FGC9_9CREN</name>
<keyword evidence="1 2" id="KW-0129">CBS domain</keyword>
<proteinExistence type="predicted"/>
<evidence type="ECO:0000313" key="5">
    <source>
        <dbReference type="Proteomes" id="UP000067434"/>
    </source>
</evidence>
<accession>A0A0F7FGC9</accession>
<dbReference type="HOGENOM" id="CLU_734919_0_0_2"/>
<evidence type="ECO:0000256" key="2">
    <source>
        <dbReference type="PROSITE-ProRule" id="PRU00703"/>
    </source>
</evidence>
<dbReference type="STRING" id="1550241.MA03_01550"/>
<dbReference type="InterPro" id="IPR000644">
    <property type="entry name" value="CBS_dom"/>
</dbReference>
<organism evidence="4 5">
    <name type="scientific">Infirmifilum uzonense</name>
    <dbReference type="NCBI Taxonomy" id="1550241"/>
    <lineage>
        <taxon>Archaea</taxon>
        <taxon>Thermoproteota</taxon>
        <taxon>Thermoprotei</taxon>
        <taxon>Thermofilales</taxon>
        <taxon>Thermofilaceae</taxon>
        <taxon>Infirmifilum</taxon>
    </lineage>
</organism>
<dbReference type="GeneID" id="25400875"/>
<feature type="domain" description="CBS" evidence="3">
    <location>
        <begin position="131"/>
        <end position="189"/>
    </location>
</feature>
<dbReference type="OrthoDB" id="31006at2157"/>
<dbReference type="SUPFAM" id="SSF54631">
    <property type="entry name" value="CBS-domain pair"/>
    <property type="match status" value="2"/>
</dbReference>
<dbReference type="PATRIC" id="fig|1550241.5.peg.317"/>
<keyword evidence="5" id="KW-1185">Reference proteome</keyword>
<dbReference type="SMART" id="SM00116">
    <property type="entry name" value="CBS"/>
    <property type="match status" value="3"/>
</dbReference>
<dbReference type="Pfam" id="PF00571">
    <property type="entry name" value="CBS"/>
    <property type="match status" value="1"/>
</dbReference>
<dbReference type="InterPro" id="IPR046342">
    <property type="entry name" value="CBS_dom_sf"/>
</dbReference>
<evidence type="ECO:0000313" key="4">
    <source>
        <dbReference type="EMBL" id="AKG38230.1"/>
    </source>
</evidence>
<gene>
    <name evidence="4" type="ORF">MA03_01550</name>
</gene>
<protein>
    <recommendedName>
        <fullName evidence="3">CBS domain-containing protein</fullName>
    </recommendedName>
</protein>
<dbReference type="CDD" id="cd02205">
    <property type="entry name" value="CBS_pair_SF"/>
    <property type="match status" value="1"/>
</dbReference>
<dbReference type="RefSeq" id="WP_052883590.1">
    <property type="nucleotide sequence ID" value="NZ_CP009961.1"/>
</dbReference>
<reference evidence="4 5" key="1">
    <citation type="journal article" date="2015" name="Stand. Genomic Sci.">
        <title>Complete genome sequence of and proposal of Thermofilum uzonense sp. nov. a novel hyperthermophilic crenarchaeon and emended description of the genus Thermofilum.</title>
        <authorList>
            <person name="Toshchakov S.V."/>
            <person name="Korzhenkov A.A."/>
            <person name="Samarov N.I."/>
            <person name="Mazunin I.O."/>
            <person name="Mozhey O.I."/>
            <person name="Shmyr I.S."/>
            <person name="Derbikova K.S."/>
            <person name="Taranov E.A."/>
            <person name="Dominova I.N."/>
            <person name="Bonch-Osmolovskaya E.A."/>
            <person name="Patrushev M.V."/>
            <person name="Podosokorskaya O.A."/>
            <person name="Kublanov I.V."/>
        </authorList>
    </citation>
    <scope>NUCLEOTIDE SEQUENCE [LARGE SCALE GENOMIC DNA]</scope>
    <source>
        <strain evidence="4 5">1807-2</strain>
    </source>
</reference>
<dbReference type="InterPro" id="IPR051257">
    <property type="entry name" value="Diverse_CBS-Domain"/>
</dbReference>
<dbReference type="Proteomes" id="UP000067434">
    <property type="component" value="Chromosome"/>
</dbReference>
<dbReference type="PROSITE" id="PS51371">
    <property type="entry name" value="CBS"/>
    <property type="match status" value="2"/>
</dbReference>